<keyword evidence="2" id="KW-1185">Reference proteome</keyword>
<evidence type="ECO:0000313" key="1">
    <source>
        <dbReference type="EMBL" id="GAA3580881.1"/>
    </source>
</evidence>
<name>A0ABP6YDS5_9PSEU</name>
<protein>
    <submittedName>
        <fullName evidence="1">Uncharacterized protein</fullName>
    </submittedName>
</protein>
<sequence>MLDWRRPGLAVRGTETVSDRTGAAAGQRGSWRGAGLVRQGVGAEPGWCGGQVDAEPGWCGGQVDAEPGWRGNGLAWQRSGGAVLERGGAARGLLSRAGVCLCGSWGCR</sequence>
<dbReference type="EMBL" id="BAAAZN010000025">
    <property type="protein sequence ID" value="GAA3580881.1"/>
    <property type="molecule type" value="Genomic_DNA"/>
</dbReference>
<accession>A0ABP6YDS5</accession>
<dbReference type="Proteomes" id="UP001500689">
    <property type="component" value="Unassembled WGS sequence"/>
</dbReference>
<proteinExistence type="predicted"/>
<reference evidence="2" key="1">
    <citation type="journal article" date="2019" name="Int. J. Syst. Evol. Microbiol.">
        <title>The Global Catalogue of Microorganisms (GCM) 10K type strain sequencing project: providing services to taxonomists for standard genome sequencing and annotation.</title>
        <authorList>
            <consortium name="The Broad Institute Genomics Platform"/>
            <consortium name="The Broad Institute Genome Sequencing Center for Infectious Disease"/>
            <person name="Wu L."/>
            <person name="Ma J."/>
        </authorList>
    </citation>
    <scope>NUCLEOTIDE SEQUENCE [LARGE SCALE GENOMIC DNA]</scope>
    <source>
        <strain evidence="2">JCM 16898</strain>
    </source>
</reference>
<organism evidence="1 2">
    <name type="scientific">Amycolatopsis ultiminotia</name>
    <dbReference type="NCBI Taxonomy" id="543629"/>
    <lineage>
        <taxon>Bacteria</taxon>
        <taxon>Bacillati</taxon>
        <taxon>Actinomycetota</taxon>
        <taxon>Actinomycetes</taxon>
        <taxon>Pseudonocardiales</taxon>
        <taxon>Pseudonocardiaceae</taxon>
        <taxon>Amycolatopsis</taxon>
    </lineage>
</organism>
<gene>
    <name evidence="1" type="ORF">GCM10022222_76970</name>
</gene>
<comment type="caution">
    <text evidence="1">The sequence shown here is derived from an EMBL/GenBank/DDBJ whole genome shotgun (WGS) entry which is preliminary data.</text>
</comment>
<evidence type="ECO:0000313" key="2">
    <source>
        <dbReference type="Proteomes" id="UP001500689"/>
    </source>
</evidence>